<feature type="region of interest" description="Disordered" evidence="1">
    <location>
        <begin position="32"/>
        <end position="171"/>
    </location>
</feature>
<organism evidence="2">
    <name type="scientific">Leishmania major</name>
    <dbReference type="NCBI Taxonomy" id="5664"/>
    <lineage>
        <taxon>Eukaryota</taxon>
        <taxon>Discoba</taxon>
        <taxon>Euglenozoa</taxon>
        <taxon>Kinetoplastea</taxon>
        <taxon>Metakinetoplastina</taxon>
        <taxon>Trypanosomatida</taxon>
        <taxon>Trypanosomatidae</taxon>
        <taxon>Leishmaniinae</taxon>
        <taxon>Leishmania</taxon>
    </lineage>
</organism>
<reference evidence="2" key="1">
    <citation type="submission" date="2000-07" db="EMBL/GenBank/DDBJ databases">
        <authorList>
            <person name="Murphy L."/>
            <person name="Quail M."/>
            <person name="Harris D."/>
            <person name="Rajandream M."/>
            <person name="Ivens A."/>
            <person name="Barrell B."/>
        </authorList>
    </citation>
    <scope>NUCLEOTIDE SEQUENCE</scope>
    <source>
        <strain evidence="2">Friedlin</strain>
    </source>
</reference>
<proteinExistence type="predicted"/>
<feature type="compositionally biased region" description="Basic and acidic residues" evidence="1">
    <location>
        <begin position="104"/>
        <end position="124"/>
    </location>
</feature>
<dbReference type="VEuPathDB" id="TriTrypDB:LMJLV39_360069400"/>
<feature type="compositionally biased region" description="Basic and acidic residues" evidence="1">
    <location>
        <begin position="35"/>
        <end position="53"/>
    </location>
</feature>
<dbReference type="EMBL" id="AL365476">
    <property type="protein sequence ID" value="CAB97035.1"/>
    <property type="molecule type" value="Genomic_DNA"/>
</dbReference>
<dbReference type="VEuPathDB" id="TriTrypDB:LMJFC_360074700"/>
<name>Q9N870_LEIMA</name>
<protein>
    <submittedName>
        <fullName evidence="2">Uncharacterized protein L8382.07</fullName>
    </submittedName>
</protein>
<accession>Q9N870</accession>
<sequence length="171" mass="18829">MSDAFDIDEDMKMRIRVLNEIMYEDELDDGQQDVHLARGDIIDGTSDSDRDDNGGGGQRRRERRRGGGGADVCAPGPPRAETWAAVEGPEAAAASAASSLQQRAPRDEYHDKRYHEKRSKDRLARTKQIQSARNERVPAYANKKKTSKAKAGGSKGSLQRAVKRGKFTADA</sequence>
<dbReference type="VEuPathDB" id="TriTrypDB:LMJSD75_360069400"/>
<dbReference type="VEuPathDB" id="TriTrypDB:LmjF.36.5700"/>
<feature type="compositionally biased region" description="Basic residues" evidence="1">
    <location>
        <begin position="161"/>
        <end position="171"/>
    </location>
</feature>
<dbReference type="AlphaFoldDB" id="Q9N870"/>
<evidence type="ECO:0000256" key="1">
    <source>
        <dbReference type="SAM" id="MobiDB-lite"/>
    </source>
</evidence>
<dbReference type="HOGENOM" id="CLU_355835_0_0_1"/>
<gene>
    <name evidence="2" type="primary">L8382.07</name>
</gene>
<evidence type="ECO:0000313" key="2">
    <source>
        <dbReference type="EMBL" id="CAB97035.1"/>
    </source>
</evidence>